<name>X7ZWC7_MYCXE</name>
<dbReference type="EMBL" id="JAOB01000069">
    <property type="protein sequence ID" value="EUA23043.1"/>
    <property type="molecule type" value="Genomic_DNA"/>
</dbReference>
<reference evidence="2" key="1">
    <citation type="submission" date="2014-01" db="EMBL/GenBank/DDBJ databases">
        <authorList>
            <person name="Brown-Elliot B."/>
            <person name="Wallace R."/>
            <person name="Lenaerts A."/>
            <person name="Ordway D."/>
            <person name="DeGroote M.A."/>
            <person name="Parker T."/>
            <person name="Sizemore C."/>
            <person name="Tallon L.J."/>
            <person name="Sadzewicz L.K."/>
            <person name="Sengamalay N."/>
            <person name="Fraser C.M."/>
            <person name="Hine E."/>
            <person name="Shefchek K.A."/>
            <person name="Das S.P."/>
            <person name="Tettelin H."/>
        </authorList>
    </citation>
    <scope>NUCLEOTIDE SEQUENCE [LARGE SCALE GENOMIC DNA]</scope>
    <source>
        <strain evidence="2">4042</strain>
    </source>
</reference>
<feature type="compositionally biased region" description="Basic residues" evidence="1">
    <location>
        <begin position="45"/>
        <end position="57"/>
    </location>
</feature>
<protein>
    <submittedName>
        <fullName evidence="2">Uncharacterized protein</fullName>
    </submittedName>
</protein>
<accession>X7ZWC7</accession>
<proteinExistence type="predicted"/>
<comment type="caution">
    <text evidence="2">The sequence shown here is derived from an EMBL/GenBank/DDBJ whole genome shotgun (WGS) entry which is preliminary data.</text>
</comment>
<sequence>MAAPLVHFGPTARLDSVNIASQQQDTAPTSLVIGVMGHPGDHRAPMRRSSSKSRCRQ</sequence>
<evidence type="ECO:0000313" key="2">
    <source>
        <dbReference type="EMBL" id="EUA23043.1"/>
    </source>
</evidence>
<evidence type="ECO:0000256" key="1">
    <source>
        <dbReference type="SAM" id="MobiDB-lite"/>
    </source>
</evidence>
<gene>
    <name evidence="2" type="ORF">I553_5667</name>
</gene>
<dbReference type="AlphaFoldDB" id="X7ZWC7"/>
<organism evidence="2">
    <name type="scientific">Mycobacterium xenopi 4042</name>
    <dbReference type="NCBI Taxonomy" id="1299334"/>
    <lineage>
        <taxon>Bacteria</taxon>
        <taxon>Bacillati</taxon>
        <taxon>Actinomycetota</taxon>
        <taxon>Actinomycetes</taxon>
        <taxon>Mycobacteriales</taxon>
        <taxon>Mycobacteriaceae</taxon>
        <taxon>Mycobacterium</taxon>
    </lineage>
</organism>
<feature type="region of interest" description="Disordered" evidence="1">
    <location>
        <begin position="36"/>
        <end position="57"/>
    </location>
</feature>